<dbReference type="AlphaFoldDB" id="A0A8H6YK59"/>
<dbReference type="EMBL" id="JACAZI010000005">
    <property type="protein sequence ID" value="KAF7359764.1"/>
    <property type="molecule type" value="Genomic_DNA"/>
</dbReference>
<protein>
    <recommendedName>
        <fullName evidence="1">Ubiquitin-like domain-containing protein</fullName>
    </recommendedName>
</protein>
<proteinExistence type="predicted"/>
<organism evidence="2 3">
    <name type="scientific">Mycena venus</name>
    <dbReference type="NCBI Taxonomy" id="2733690"/>
    <lineage>
        <taxon>Eukaryota</taxon>
        <taxon>Fungi</taxon>
        <taxon>Dikarya</taxon>
        <taxon>Basidiomycota</taxon>
        <taxon>Agaricomycotina</taxon>
        <taxon>Agaricomycetes</taxon>
        <taxon>Agaricomycetidae</taxon>
        <taxon>Agaricales</taxon>
        <taxon>Marasmiineae</taxon>
        <taxon>Mycenaceae</taxon>
        <taxon>Mycena</taxon>
    </lineage>
</organism>
<sequence>MARLCAEIAPSKAVFAYLWSVFSVERVLASWRAQMADHRAVLSGQLQLLLVALSIDGRQHLQRMASQIQSVGSEVERVRSEVCETGSLIMATTARQISDAESNIMQRLIQGMNLHHASVAMFSVTDPLGRSIPISLAHCGDFEALDRMLKACVFNRPEAGARYVERGDYNLFLPEGTIVRRVDFARTVKSGTQLDMSIIKRPRFYRVPDLEECPYCNEENSKATSNEWIHCSNRQCGRRYQISAKEVEEIEEIYSPQLLTKRDETRAQEEDIDLFHLVEIQATYKVSFLDP</sequence>
<dbReference type="OrthoDB" id="2998888at2759"/>
<dbReference type="Pfam" id="PF22893">
    <property type="entry name" value="ULD_2"/>
    <property type="match status" value="1"/>
</dbReference>
<evidence type="ECO:0000313" key="2">
    <source>
        <dbReference type="EMBL" id="KAF7359764.1"/>
    </source>
</evidence>
<comment type="caution">
    <text evidence="2">The sequence shown here is derived from an EMBL/GenBank/DDBJ whole genome shotgun (WGS) entry which is preliminary data.</text>
</comment>
<dbReference type="InterPro" id="IPR054464">
    <property type="entry name" value="ULD_fung"/>
</dbReference>
<accession>A0A8H6YK59</accession>
<dbReference type="Proteomes" id="UP000620124">
    <property type="component" value="Unassembled WGS sequence"/>
</dbReference>
<gene>
    <name evidence="2" type="ORF">MVEN_00701100</name>
</gene>
<evidence type="ECO:0000259" key="1">
    <source>
        <dbReference type="Pfam" id="PF22893"/>
    </source>
</evidence>
<reference evidence="2" key="1">
    <citation type="submission" date="2020-05" db="EMBL/GenBank/DDBJ databases">
        <title>Mycena genomes resolve the evolution of fungal bioluminescence.</title>
        <authorList>
            <person name="Tsai I.J."/>
        </authorList>
    </citation>
    <scope>NUCLEOTIDE SEQUENCE</scope>
    <source>
        <strain evidence="2">CCC161011</strain>
    </source>
</reference>
<feature type="domain" description="Ubiquitin-like" evidence="1">
    <location>
        <begin position="121"/>
        <end position="201"/>
    </location>
</feature>
<keyword evidence="3" id="KW-1185">Reference proteome</keyword>
<evidence type="ECO:0000313" key="3">
    <source>
        <dbReference type="Proteomes" id="UP000620124"/>
    </source>
</evidence>
<name>A0A8H6YK59_9AGAR</name>